<evidence type="ECO:0000259" key="1">
    <source>
        <dbReference type="Pfam" id="PF19576"/>
    </source>
</evidence>
<dbReference type="AlphaFoldDB" id="A0A5M4AZQ7"/>
<keyword evidence="3" id="KW-1185">Reference proteome</keyword>
<dbReference type="RefSeq" id="WP_025862994.1">
    <property type="nucleotide sequence ID" value="NZ_BLAX01000001.1"/>
</dbReference>
<evidence type="ECO:0000313" key="3">
    <source>
        <dbReference type="Proteomes" id="UP000391834"/>
    </source>
</evidence>
<accession>A0A5M4AZQ7</accession>
<proteinExistence type="predicted"/>
<feature type="domain" description="Putative acyltransferase ACT14924-like acyltransferase" evidence="1">
    <location>
        <begin position="18"/>
        <end position="272"/>
    </location>
</feature>
<name>A0A5M4AZQ7_9BACT</name>
<dbReference type="SUPFAM" id="SSF69593">
    <property type="entry name" value="Glycerol-3-phosphate (1)-acyltransferase"/>
    <property type="match status" value="1"/>
</dbReference>
<gene>
    <name evidence="2" type="ORF">PbJCM13498_19890</name>
</gene>
<dbReference type="InterPro" id="IPR045746">
    <property type="entry name" value="ACT14924-like_Acyltransf_dom"/>
</dbReference>
<reference evidence="2 3" key="1">
    <citation type="submission" date="2019-10" db="EMBL/GenBank/DDBJ databases">
        <title>Prolixibacter strains distinguished by the presence of nitrate reductase genes were adept at nitrate-dependent anaerobic corrosion of metallic iron and carbon steel.</title>
        <authorList>
            <person name="Iino T."/>
            <person name="Shono N."/>
            <person name="Ito K."/>
            <person name="Nakamura R."/>
            <person name="Sueoka K."/>
            <person name="Harayama S."/>
            <person name="Ohkuma M."/>
        </authorList>
    </citation>
    <scope>NUCLEOTIDE SEQUENCE [LARGE SCALE GENOMIC DNA]</scope>
    <source>
        <strain evidence="2 3">JCM 13498</strain>
    </source>
</reference>
<dbReference type="EMBL" id="BLAX01000001">
    <property type="protein sequence ID" value="GET33126.1"/>
    <property type="molecule type" value="Genomic_DNA"/>
</dbReference>
<dbReference type="Proteomes" id="UP000391834">
    <property type="component" value="Unassembled WGS sequence"/>
</dbReference>
<dbReference type="GO" id="GO:0016746">
    <property type="term" value="F:acyltransferase activity"/>
    <property type="evidence" value="ECO:0007669"/>
    <property type="project" value="UniProtKB-KW"/>
</dbReference>
<sequence>MEQREPVQKLKPIVLKELIAEKSAKLASRIPGFLYRYLNYKLHIAEANQIIRNYGHLTGVAFADAVIRDFEIKFSFHGIEKLPDKGQYIFASNHPLGGFDGVLLLSQVTHQMGPSKFLVRDELTKIPPLAPVFVPINKHGSQRKAAKLIQEAYESDDQILIFPSGLASRRIKGKIVDLNWHKHFIQKSIQYQRNVIPVHISGRNSGFFYWLANFRKFIGLKFNIEMFLLPDETFKQRGKEISITFGEPIPWQTFTKEKSQNTWAAWVKAKVYDMAPIAQK</sequence>
<protein>
    <submittedName>
        <fullName evidence="2">Glycerol acyltransferase</fullName>
    </submittedName>
</protein>
<keyword evidence="2" id="KW-0012">Acyltransferase</keyword>
<keyword evidence="2" id="KW-0808">Transferase</keyword>
<dbReference type="Pfam" id="PF19576">
    <property type="entry name" value="Acyltransf_2"/>
    <property type="match status" value="1"/>
</dbReference>
<comment type="caution">
    <text evidence="2">The sequence shown here is derived from an EMBL/GenBank/DDBJ whole genome shotgun (WGS) entry which is preliminary data.</text>
</comment>
<dbReference type="OrthoDB" id="1113830at2"/>
<evidence type="ECO:0000313" key="2">
    <source>
        <dbReference type="EMBL" id="GET33126.1"/>
    </source>
</evidence>
<organism evidence="2 3">
    <name type="scientific">Prolixibacter bellariivorans</name>
    <dbReference type="NCBI Taxonomy" id="314319"/>
    <lineage>
        <taxon>Bacteria</taxon>
        <taxon>Pseudomonadati</taxon>
        <taxon>Bacteroidota</taxon>
        <taxon>Bacteroidia</taxon>
        <taxon>Marinilabiliales</taxon>
        <taxon>Prolixibacteraceae</taxon>
        <taxon>Prolixibacter</taxon>
    </lineage>
</organism>